<feature type="compositionally biased region" description="Low complexity" evidence="6">
    <location>
        <begin position="339"/>
        <end position="351"/>
    </location>
</feature>
<evidence type="ECO:0000256" key="5">
    <source>
        <dbReference type="ARBA" id="ARBA00023163"/>
    </source>
</evidence>
<feature type="domain" description="RNA polymerase sigma factor 70 region 4 type 2" evidence="9">
    <location>
        <begin position="143"/>
        <end position="191"/>
    </location>
</feature>
<evidence type="ECO:0000256" key="2">
    <source>
        <dbReference type="ARBA" id="ARBA00023015"/>
    </source>
</evidence>
<dbReference type="InterPro" id="IPR036388">
    <property type="entry name" value="WH-like_DNA-bd_sf"/>
</dbReference>
<feature type="transmembrane region" description="Helical" evidence="7">
    <location>
        <begin position="271"/>
        <end position="292"/>
    </location>
</feature>
<dbReference type="InterPro" id="IPR014284">
    <property type="entry name" value="RNA_pol_sigma-70_dom"/>
</dbReference>
<feature type="transmembrane region" description="Helical" evidence="7">
    <location>
        <begin position="313"/>
        <end position="332"/>
    </location>
</feature>
<dbReference type="InterPro" id="IPR007627">
    <property type="entry name" value="RNA_pol_sigma70_r2"/>
</dbReference>
<keyword evidence="13" id="KW-1185">Reference proteome</keyword>
<evidence type="ECO:0000313" key="12">
    <source>
        <dbReference type="EMBL" id="MDN3240254.1"/>
    </source>
</evidence>
<dbReference type="NCBIfam" id="TIGR02937">
    <property type="entry name" value="sigma70-ECF"/>
    <property type="match status" value="1"/>
</dbReference>
<feature type="region of interest" description="Disordered" evidence="6">
    <location>
        <begin position="1"/>
        <end position="28"/>
    </location>
</feature>
<keyword evidence="2" id="KW-0805">Transcription regulation</keyword>
<keyword evidence="5" id="KW-0804">Transcription</keyword>
<protein>
    <submittedName>
        <fullName evidence="12">Sigma-70 family RNA polymerase sigma factor</fullName>
    </submittedName>
</protein>
<evidence type="ECO:0000259" key="8">
    <source>
        <dbReference type="Pfam" id="PF04542"/>
    </source>
</evidence>
<dbReference type="Pfam" id="PF13490">
    <property type="entry name" value="zf-HC2"/>
    <property type="match status" value="1"/>
</dbReference>
<evidence type="ECO:0000313" key="11">
    <source>
        <dbReference type="EMBL" id="MDN3239092.1"/>
    </source>
</evidence>
<feature type="domain" description="Putative zinc-finger" evidence="10">
    <location>
        <begin position="208"/>
        <end position="241"/>
    </location>
</feature>
<dbReference type="RefSeq" id="WP_289955543.1">
    <property type="nucleotide sequence ID" value="NZ_JAUEMJ010000001.1"/>
</dbReference>
<sequence>MPETVPAGDPRHLDPDPGDNPETRSDPELIAATRGGDTTAYAVLYERHVHSARRLARVLSRDPAGADDLVSEAFAKLLHTFREGGGPDLAFRPYMLQTLRNTFYDRVRRDKKVEFTDDLTAHDSGEIYVDPAVEGQERRYAALAFGKLPERWRMVLWHTEVEEDSPAKIATMLGMTPNGVSALAYRAREKLRQNYLSEHAADSPREECRWTVDRIGARVRGKLGERDATKVDDHLDSCVTCNLLFAELTELNSGLRGVIAVIFLGGAASPYLAAGAVSAAGIAFGGVLAYLFTPFKAVANWIRRIVQQLGTKGTVATSTAAAVVAVVAIVALSGEEEQPPQAAPEEPVVQADDPEAEPTAPGPPPPDDVPEPDPEDPADPQPEPEDESEAPAEPAAYAIEHGLGSSGLVAGGEAILPIRLAPPGGTGGGYAPVTERAESEDGAGDADANERPAESSGAQADTEAAERRGGGYAAPVGRNDGEAAPSPPSGDGQAALLERSGTGEAAPVERHGQAAADRVTLDITMPAGITLASETADPGWTCDEDGAVVRCTIPAMPDPAEANVRILIGEEVSGYQTFEVAVEGPGISGTTSLQVPIAPAGSEVGYASVDATGVTAAGNTWLTCSVPGCREVVRIGGGEQWPMKAYKAATAPAGREGEAVSGAVLEVPEGAEIQWAGLYWAGVEDGLPTAVSLAGPGGSWTALSAEAMRDTSPGKQAFVEVTDLVSDGGAYWVATDNHQLPTSECDHWPIDLGAECAERRWAGWSLTVVYAEPGAPATEVAVYDGPRAADTEIEVEDGGEVQVAATLWGGSGYRRGDSLSAGGQGLGEPATCRAHGAVENPDWYAFGVDVNVYRVATGEDAVIRFERGDDPFTVGVVAVAAPVGDDTTK</sequence>
<name>A0ABT7YNQ8_9ACTN</name>
<dbReference type="EMBL" id="JAUEMJ010000001">
    <property type="protein sequence ID" value="MDN3239092.1"/>
    <property type="molecule type" value="Genomic_DNA"/>
</dbReference>
<reference evidence="12" key="1">
    <citation type="submission" date="2023-06" db="EMBL/GenBank/DDBJ databases">
        <title>Gycomyces niveus sp.nov., a novel actinomycete isolated from soil in Shouguang.</title>
        <authorList>
            <person name="Yang X."/>
            <person name="Zhao J."/>
        </authorList>
    </citation>
    <scope>NUCLEOTIDE SEQUENCE</scope>
    <source>
        <strain evidence="12">NEAU C2</strain>
    </source>
</reference>
<dbReference type="InterPro" id="IPR013324">
    <property type="entry name" value="RNA_pol_sigma_r3/r4-like"/>
</dbReference>
<evidence type="ECO:0000256" key="3">
    <source>
        <dbReference type="ARBA" id="ARBA00023082"/>
    </source>
</evidence>
<dbReference type="InterPro" id="IPR027383">
    <property type="entry name" value="Znf_put"/>
</dbReference>
<keyword evidence="3" id="KW-0731">Sigma factor</keyword>
<keyword evidence="7" id="KW-1133">Transmembrane helix</keyword>
<dbReference type="SUPFAM" id="SSF88659">
    <property type="entry name" value="Sigma3 and sigma4 domains of RNA polymerase sigma factors"/>
    <property type="match status" value="1"/>
</dbReference>
<feature type="compositionally biased region" description="Acidic residues" evidence="6">
    <location>
        <begin position="368"/>
        <end position="390"/>
    </location>
</feature>
<accession>A0ABT7YNQ8</accession>
<keyword evidence="7" id="KW-0472">Membrane</keyword>
<dbReference type="Gene3D" id="1.10.10.10">
    <property type="entry name" value="Winged helix-like DNA-binding domain superfamily/Winged helix DNA-binding domain"/>
    <property type="match status" value="1"/>
</dbReference>
<evidence type="ECO:0000256" key="7">
    <source>
        <dbReference type="SAM" id="Phobius"/>
    </source>
</evidence>
<organism evidence="12 13">
    <name type="scientific">Glycomyces tritici</name>
    <dbReference type="NCBI Taxonomy" id="2665176"/>
    <lineage>
        <taxon>Bacteria</taxon>
        <taxon>Bacillati</taxon>
        <taxon>Actinomycetota</taxon>
        <taxon>Actinomycetes</taxon>
        <taxon>Glycomycetales</taxon>
        <taxon>Glycomycetaceae</taxon>
        <taxon>Glycomyces</taxon>
    </lineage>
</organism>
<evidence type="ECO:0000256" key="1">
    <source>
        <dbReference type="ARBA" id="ARBA00010641"/>
    </source>
</evidence>
<dbReference type="EMBL" id="JAUEMJ010000003">
    <property type="protein sequence ID" value="MDN3240254.1"/>
    <property type="molecule type" value="Genomic_DNA"/>
</dbReference>
<feature type="compositionally biased region" description="Basic and acidic residues" evidence="6">
    <location>
        <begin position="9"/>
        <end position="27"/>
    </location>
</feature>
<dbReference type="SUPFAM" id="SSF88946">
    <property type="entry name" value="Sigma2 domain of RNA polymerase sigma factors"/>
    <property type="match status" value="1"/>
</dbReference>
<evidence type="ECO:0000256" key="6">
    <source>
        <dbReference type="SAM" id="MobiDB-lite"/>
    </source>
</evidence>
<dbReference type="InterPro" id="IPR039425">
    <property type="entry name" value="RNA_pol_sigma-70-like"/>
</dbReference>
<keyword evidence="7" id="KW-0812">Transmembrane</keyword>
<dbReference type="Pfam" id="PF08281">
    <property type="entry name" value="Sigma70_r4_2"/>
    <property type="match status" value="1"/>
</dbReference>
<proteinExistence type="inferred from homology"/>
<dbReference type="InterPro" id="IPR013249">
    <property type="entry name" value="RNA_pol_sigma70_r4_t2"/>
</dbReference>
<comment type="caution">
    <text evidence="12">The sequence shown here is derived from an EMBL/GenBank/DDBJ whole genome shotgun (WGS) entry which is preliminary data.</text>
</comment>
<evidence type="ECO:0000259" key="9">
    <source>
        <dbReference type="Pfam" id="PF08281"/>
    </source>
</evidence>
<feature type="domain" description="RNA polymerase sigma-70 region 2" evidence="8">
    <location>
        <begin position="44"/>
        <end position="112"/>
    </location>
</feature>
<evidence type="ECO:0000256" key="4">
    <source>
        <dbReference type="ARBA" id="ARBA00023125"/>
    </source>
</evidence>
<dbReference type="PANTHER" id="PTHR43133">
    <property type="entry name" value="RNA POLYMERASE ECF-TYPE SIGMA FACTO"/>
    <property type="match status" value="1"/>
</dbReference>
<keyword evidence="4" id="KW-0238">DNA-binding</keyword>
<dbReference type="InterPro" id="IPR013325">
    <property type="entry name" value="RNA_pol_sigma_r2"/>
</dbReference>
<dbReference type="Pfam" id="PF04542">
    <property type="entry name" value="Sigma70_r2"/>
    <property type="match status" value="1"/>
</dbReference>
<dbReference type="Proteomes" id="UP001171902">
    <property type="component" value="Unassembled WGS sequence"/>
</dbReference>
<evidence type="ECO:0000259" key="10">
    <source>
        <dbReference type="Pfam" id="PF13490"/>
    </source>
</evidence>
<feature type="region of interest" description="Disordered" evidence="6">
    <location>
        <begin position="335"/>
        <end position="391"/>
    </location>
</feature>
<comment type="similarity">
    <text evidence="1">Belongs to the sigma-70 factor family. ECF subfamily.</text>
</comment>
<evidence type="ECO:0000313" key="13">
    <source>
        <dbReference type="Proteomes" id="UP001171902"/>
    </source>
</evidence>
<gene>
    <name evidence="11" type="ORF">QWI33_05110</name>
    <name evidence="12" type="ORF">QWI33_11010</name>
</gene>
<dbReference type="Gene3D" id="1.10.1740.10">
    <property type="match status" value="1"/>
</dbReference>
<feature type="region of interest" description="Disordered" evidence="6">
    <location>
        <begin position="422"/>
        <end position="495"/>
    </location>
</feature>
<dbReference type="PANTHER" id="PTHR43133:SF8">
    <property type="entry name" value="RNA POLYMERASE SIGMA FACTOR HI_1459-RELATED"/>
    <property type="match status" value="1"/>
</dbReference>